<reference evidence="9" key="1">
    <citation type="submission" date="2021-01" db="UniProtKB">
        <authorList>
            <consortium name="EnsemblMetazoa"/>
        </authorList>
    </citation>
    <scope>IDENTIFICATION</scope>
</reference>
<feature type="region of interest" description="Disordered" evidence="6">
    <location>
        <begin position="403"/>
        <end position="423"/>
    </location>
</feature>
<evidence type="ECO:0000313" key="9">
    <source>
        <dbReference type="EnsemblMetazoa" id="XP_022648791"/>
    </source>
</evidence>
<dbReference type="InterPro" id="IPR042178">
    <property type="entry name" value="Serpin_sf_1"/>
</dbReference>
<dbReference type="CDD" id="cd00172">
    <property type="entry name" value="serpin"/>
    <property type="match status" value="1"/>
</dbReference>
<dbReference type="PROSITE" id="PS00284">
    <property type="entry name" value="SERPIN"/>
    <property type="match status" value="1"/>
</dbReference>
<dbReference type="GeneID" id="111245136"/>
<keyword evidence="7" id="KW-0732">Signal</keyword>
<evidence type="ECO:0000256" key="3">
    <source>
        <dbReference type="ARBA" id="ARBA00022900"/>
    </source>
</evidence>
<dbReference type="SMART" id="SM00093">
    <property type="entry name" value="SERPIN"/>
    <property type="match status" value="1"/>
</dbReference>
<evidence type="ECO:0000256" key="6">
    <source>
        <dbReference type="SAM" id="MobiDB-lite"/>
    </source>
</evidence>
<evidence type="ECO:0000256" key="7">
    <source>
        <dbReference type="SAM" id="SignalP"/>
    </source>
</evidence>
<feature type="region of interest" description="Disordered" evidence="6">
    <location>
        <begin position="291"/>
        <end position="330"/>
    </location>
</feature>
<feature type="chain" id="PRO_5029468626" description="Serpin domain-containing protein" evidence="7">
    <location>
        <begin position="20"/>
        <end position="822"/>
    </location>
</feature>
<dbReference type="SUPFAM" id="SSF56574">
    <property type="entry name" value="Serpins"/>
    <property type="match status" value="2"/>
</dbReference>
<dbReference type="InterPro" id="IPR023795">
    <property type="entry name" value="Serpin_CS"/>
</dbReference>
<dbReference type="AlphaFoldDB" id="A0A7M7J9Q4"/>
<dbReference type="InterPro" id="IPR042185">
    <property type="entry name" value="Serpin_sf_2"/>
</dbReference>
<dbReference type="InParanoid" id="A0A7M7J9Q4"/>
<evidence type="ECO:0000256" key="4">
    <source>
        <dbReference type="ARBA" id="ARBA00023180"/>
    </source>
</evidence>
<dbReference type="RefSeq" id="XP_022648791.1">
    <property type="nucleotide sequence ID" value="XM_022793056.1"/>
</dbReference>
<feature type="region of interest" description="Disordered" evidence="6">
    <location>
        <begin position="748"/>
        <end position="783"/>
    </location>
</feature>
<dbReference type="OrthoDB" id="10063692at2759"/>
<dbReference type="PANTHER" id="PTHR11461">
    <property type="entry name" value="SERINE PROTEASE INHIBITOR, SERPIN"/>
    <property type="match status" value="1"/>
</dbReference>
<dbReference type="InterPro" id="IPR036186">
    <property type="entry name" value="Serpin_sf"/>
</dbReference>
<dbReference type="KEGG" id="vde:111245136"/>
<keyword evidence="10" id="KW-1185">Reference proteome</keyword>
<organism evidence="9 10">
    <name type="scientific">Varroa destructor</name>
    <name type="common">Honeybee mite</name>
    <dbReference type="NCBI Taxonomy" id="109461"/>
    <lineage>
        <taxon>Eukaryota</taxon>
        <taxon>Metazoa</taxon>
        <taxon>Ecdysozoa</taxon>
        <taxon>Arthropoda</taxon>
        <taxon>Chelicerata</taxon>
        <taxon>Arachnida</taxon>
        <taxon>Acari</taxon>
        <taxon>Parasitiformes</taxon>
        <taxon>Mesostigmata</taxon>
        <taxon>Gamasina</taxon>
        <taxon>Dermanyssoidea</taxon>
        <taxon>Varroidae</taxon>
        <taxon>Varroa</taxon>
    </lineage>
</organism>
<name>A0A7M7J9Q4_VARDE</name>
<keyword evidence="3" id="KW-0722">Serine protease inhibitor</keyword>
<dbReference type="PANTHER" id="PTHR11461:SF211">
    <property type="entry name" value="GH10112P-RELATED"/>
    <property type="match status" value="1"/>
</dbReference>
<keyword evidence="4" id="KW-0325">Glycoprotein</keyword>
<feature type="region of interest" description="Disordered" evidence="6">
    <location>
        <begin position="228"/>
        <end position="267"/>
    </location>
</feature>
<evidence type="ECO:0000256" key="5">
    <source>
        <dbReference type="RuleBase" id="RU000411"/>
    </source>
</evidence>
<dbReference type="InterPro" id="IPR023796">
    <property type="entry name" value="Serpin_dom"/>
</dbReference>
<evidence type="ECO:0000313" key="10">
    <source>
        <dbReference type="Proteomes" id="UP000594260"/>
    </source>
</evidence>
<dbReference type="Gene3D" id="3.30.497.10">
    <property type="entry name" value="Antithrombin, subunit I, domain 2"/>
    <property type="match status" value="2"/>
</dbReference>
<feature type="compositionally biased region" description="Polar residues" evidence="6">
    <location>
        <begin position="250"/>
        <end position="267"/>
    </location>
</feature>
<feature type="domain" description="Serpin" evidence="8">
    <location>
        <begin position="40"/>
        <end position="822"/>
    </location>
</feature>
<feature type="compositionally biased region" description="Basic and acidic residues" evidence="6">
    <location>
        <begin position="756"/>
        <end position="775"/>
    </location>
</feature>
<keyword evidence="2" id="KW-0646">Protease inhibitor</keyword>
<evidence type="ECO:0000256" key="1">
    <source>
        <dbReference type="ARBA" id="ARBA00009500"/>
    </source>
</evidence>
<evidence type="ECO:0000259" key="8">
    <source>
        <dbReference type="SMART" id="SM00093"/>
    </source>
</evidence>
<dbReference type="Proteomes" id="UP000594260">
    <property type="component" value="Unplaced"/>
</dbReference>
<dbReference type="GO" id="GO:0004867">
    <property type="term" value="F:serine-type endopeptidase inhibitor activity"/>
    <property type="evidence" value="ECO:0007669"/>
    <property type="project" value="UniProtKB-KW"/>
</dbReference>
<comment type="similarity">
    <text evidence="1 5">Belongs to the serpin family.</text>
</comment>
<accession>A0A7M7J9Q4</accession>
<feature type="region of interest" description="Disordered" evidence="6">
    <location>
        <begin position="453"/>
        <end position="497"/>
    </location>
</feature>
<dbReference type="Pfam" id="PF00079">
    <property type="entry name" value="Serpin"/>
    <property type="match status" value="2"/>
</dbReference>
<proteinExistence type="inferred from homology"/>
<feature type="signal peptide" evidence="7">
    <location>
        <begin position="1"/>
        <end position="19"/>
    </location>
</feature>
<dbReference type="EnsemblMetazoa" id="XM_022793056">
    <property type="protein sequence ID" value="XP_022648791"/>
    <property type="gene ID" value="LOC111245136"/>
</dbReference>
<protein>
    <recommendedName>
        <fullName evidence="8">Serpin domain-containing protein</fullName>
    </recommendedName>
</protein>
<evidence type="ECO:0000256" key="2">
    <source>
        <dbReference type="ARBA" id="ARBA00022690"/>
    </source>
</evidence>
<sequence length="822" mass="93080">MRPILYLLLASLLLPPSLGQGVPLTFGMRKLAFSANQFGIDLYRTMRHSEGNIAICPFCIDQSLLMTLLGAQGQSAMALRHVLYLWGMQPQELHTASHQLITHLGGHLRSTMFEDYMSRSAKSLKRFRRALDRYEESSVNKTDTSKEKKMKAKLLQQDKIKNDQYKNHQYYPTNSPFGQRSGTSPFHLEQLYPNHPNAQRVHPSNPIHPMDHRVPSLYHRLDNFHHEPPDAYRPLRPHAGPMFTRYPDLPQSSSSHGPQPASHNQQRSPLYVPVSASYISAADPFQGRERLLNDYRPGDSARGSRGPGTPLDNQVSSQVPHRYPSAYLPSRMPVSGATNRLYYMDNKIPQDMSKPSSVLAPAPPLGPRHYFHLERYRPMASHLYGMYQQPAIGGLHRPPEAYGGSSSFTSRYRPPSSTLSYGSGTYGAAASEPILSHLPYSSQMLPHRPYSHQQYTYESPHDSRPNGWRPSNYGKSKEQPDDEDWGNNLGKGDAQDNSDETELVLFNTIYVQREYAIKYPYQMYIYNYYNSSIHSLDFVMNGEEARQHINAIVEKRTRGRLHGLLRDVPQPSTNLLLISGLFLESVVDIDNLVPIEGVPWLTKSRQNLSKDDDVGHPMMLEARGVKVRYTRHDYLNCSAVEVPLRGGVITLLMITPDHIDDMGLLEDRLSAQRIADIMATMQISRANLKMPRIQIEHSHSNLTQSLSAMGLHNLFVPGRAELYDISEVRWLHITSVFHKSVLNIQGPPPKDELDEVLEKESQHHQKEANTKEQHGTKSTKKITKIPGHISEGLSIVLNRPFLYFVMDSISGLAIVMGKVTNP</sequence>
<dbReference type="Gene3D" id="2.30.39.10">
    <property type="entry name" value="Alpha-1-antitrypsin, domain 1"/>
    <property type="match status" value="1"/>
</dbReference>
<dbReference type="GO" id="GO:0005615">
    <property type="term" value="C:extracellular space"/>
    <property type="evidence" value="ECO:0007669"/>
    <property type="project" value="InterPro"/>
</dbReference>
<dbReference type="InterPro" id="IPR000215">
    <property type="entry name" value="Serpin_fam"/>
</dbReference>